<evidence type="ECO:0000313" key="3">
    <source>
        <dbReference type="Proteomes" id="UP000076154"/>
    </source>
</evidence>
<dbReference type="STRING" id="39966.A0A369KB23"/>
<gene>
    <name evidence="2" type="ORF">Hypma_001402</name>
</gene>
<keyword evidence="3" id="KW-1185">Reference proteome</keyword>
<feature type="compositionally biased region" description="Basic and acidic residues" evidence="1">
    <location>
        <begin position="80"/>
        <end position="97"/>
    </location>
</feature>
<feature type="compositionally biased region" description="Low complexity" evidence="1">
    <location>
        <begin position="98"/>
        <end position="109"/>
    </location>
</feature>
<organism evidence="2 3">
    <name type="scientific">Hypsizygus marmoreus</name>
    <name type="common">White beech mushroom</name>
    <name type="synonym">Agaricus marmoreus</name>
    <dbReference type="NCBI Taxonomy" id="39966"/>
    <lineage>
        <taxon>Eukaryota</taxon>
        <taxon>Fungi</taxon>
        <taxon>Dikarya</taxon>
        <taxon>Basidiomycota</taxon>
        <taxon>Agaricomycotina</taxon>
        <taxon>Agaricomycetes</taxon>
        <taxon>Agaricomycetidae</taxon>
        <taxon>Agaricales</taxon>
        <taxon>Tricholomatineae</taxon>
        <taxon>Lyophyllaceae</taxon>
        <taxon>Hypsizygus</taxon>
    </lineage>
</organism>
<reference evidence="2" key="1">
    <citation type="submission" date="2018-04" db="EMBL/GenBank/DDBJ databases">
        <title>Whole genome sequencing of Hypsizygus marmoreus.</title>
        <authorList>
            <person name="Choi I.-G."/>
            <person name="Min B."/>
            <person name="Kim J.-G."/>
            <person name="Kim S."/>
            <person name="Oh Y.-L."/>
            <person name="Kong W.-S."/>
            <person name="Park H."/>
            <person name="Jeong J."/>
            <person name="Song E.-S."/>
        </authorList>
    </citation>
    <scope>NUCLEOTIDE SEQUENCE [LARGE SCALE GENOMIC DNA]</scope>
    <source>
        <strain evidence="2">51987-8</strain>
    </source>
</reference>
<comment type="caution">
    <text evidence="2">The sequence shown here is derived from an EMBL/GenBank/DDBJ whole genome shotgun (WGS) entry which is preliminary data.</text>
</comment>
<dbReference type="InParanoid" id="A0A369KB23"/>
<protein>
    <submittedName>
        <fullName evidence="2">Uncharacterized protein</fullName>
    </submittedName>
</protein>
<evidence type="ECO:0000313" key="2">
    <source>
        <dbReference type="EMBL" id="RDB28136.1"/>
    </source>
</evidence>
<proteinExistence type="predicted"/>
<dbReference type="EMBL" id="LUEZ02000012">
    <property type="protein sequence ID" value="RDB28136.1"/>
    <property type="molecule type" value="Genomic_DNA"/>
</dbReference>
<dbReference type="OrthoDB" id="2686745at2759"/>
<dbReference type="Proteomes" id="UP000076154">
    <property type="component" value="Unassembled WGS sequence"/>
</dbReference>
<dbReference type="AlphaFoldDB" id="A0A369KB23"/>
<evidence type="ECO:0000256" key="1">
    <source>
        <dbReference type="SAM" id="MobiDB-lite"/>
    </source>
</evidence>
<sequence length="271" mass="29980">MSASASTSPFAQPGAPPPPVVIFLDFTDLYFPPAVSLLAFEDLPSDFSVDAAADRSRSTHSRFHPYRREASSASSASHSASKDAPRQTTNDDFHRADSSPLSSPASSPRSSPPAPSNKHRRPTIVSERIKIERPTGAGRRNLQSQVHWEKTLLSDMKKYARVLIRDHLNSALCFKDQNEAKMKHVRKEVLSSSPLPCSNVGLQCKYQMSAKFPILDNYVNMWPLDVIVMGLLKYSSSHTKETSTKQNMNIVRDVIGPVSSVSSRTRRSKAV</sequence>
<name>A0A369KB23_HYPMA</name>
<feature type="region of interest" description="Disordered" evidence="1">
    <location>
        <begin position="51"/>
        <end position="141"/>
    </location>
</feature>
<accession>A0A369KB23</accession>